<dbReference type="SUPFAM" id="SSF48264">
    <property type="entry name" value="Cytochrome P450"/>
    <property type="match status" value="1"/>
</dbReference>
<feature type="binding site" description="axial binding residue" evidence="7">
    <location>
        <position position="465"/>
    </location>
    <ligand>
        <name>heme</name>
        <dbReference type="ChEBI" id="CHEBI:30413"/>
    </ligand>
    <ligandPart>
        <name>Fe</name>
        <dbReference type="ChEBI" id="CHEBI:18248"/>
    </ligandPart>
</feature>
<sequence>MALLTLASSFLFFSFLVTSLFTVIKKGITKLPKGKSTTSTSSGYKQLPGPPKLPIIGSMHHLIGSASKGKSTAQALRDLACEYGPLMHLQLGETPTLVVTSMEAAKEILKTHDQNFAYRPLVPTMRFHTYNFKDVLMAPYGAYWRQIRKICVVELLTAKRVESFRFIREEEMLNVMQSVSRAADANSPVNLTTKMYSLTSNVLVRAAFGDRNRVHSEKFVEATREMLRICVGNRIEHLFPSWTLLPIISGFESKLKEVHGRMDRIVNDIIEEHKHKSSNSTNINGEEREDSDFVDVLLRLQKESGLEAPLATETIKALIIDMFFGGSDTSSVVTTWAMSELMKNPEERRKAQAEVRQVFGENSQVQEADLHKLKYLKAVVKETLRLHPPLPLLFPRESKQKCEIMGYEIPARTRVFVNVWAMGREPKYWGEDSEQFKPERFLDAKVDYSGTNFEYLPFGAGRRMCAGITFGVCNVELPLACLLYYFNWELPDGMKPEELDMSEDASAVVGRKSDLCLTPIPYYPLKN</sequence>
<dbReference type="PRINTS" id="PR00385">
    <property type="entry name" value="P450"/>
</dbReference>
<reference evidence="9 10" key="1">
    <citation type="submission" date="2021-07" db="EMBL/GenBank/DDBJ databases">
        <title>The Aristolochia fimbriata genome: insights into angiosperm evolution, floral development and chemical biosynthesis.</title>
        <authorList>
            <person name="Jiao Y."/>
        </authorList>
    </citation>
    <scope>NUCLEOTIDE SEQUENCE [LARGE SCALE GENOMIC DNA]</scope>
    <source>
        <strain evidence="9">IBCAS-2021</strain>
        <tissue evidence="9">Leaf</tissue>
    </source>
</reference>
<name>A0AAV7E406_ARIFI</name>
<proteinExistence type="inferred from homology"/>
<dbReference type="PROSITE" id="PS00086">
    <property type="entry name" value="CYTOCHROME_P450"/>
    <property type="match status" value="1"/>
</dbReference>
<dbReference type="AlphaFoldDB" id="A0AAV7E406"/>
<dbReference type="GO" id="GO:0004497">
    <property type="term" value="F:monooxygenase activity"/>
    <property type="evidence" value="ECO:0007669"/>
    <property type="project" value="UniProtKB-KW"/>
</dbReference>
<keyword evidence="5 7" id="KW-0408">Iron</keyword>
<comment type="caution">
    <text evidence="9">The sequence shown here is derived from an EMBL/GenBank/DDBJ whole genome shotgun (WGS) entry which is preliminary data.</text>
</comment>
<evidence type="ECO:0000256" key="6">
    <source>
        <dbReference type="ARBA" id="ARBA00023033"/>
    </source>
</evidence>
<evidence type="ECO:0000256" key="4">
    <source>
        <dbReference type="ARBA" id="ARBA00023002"/>
    </source>
</evidence>
<dbReference type="Proteomes" id="UP000825729">
    <property type="component" value="Unassembled WGS sequence"/>
</dbReference>
<protein>
    <recommendedName>
        <fullName evidence="11">Cytochrome P450</fullName>
    </recommendedName>
</protein>
<dbReference type="PANTHER" id="PTHR47955">
    <property type="entry name" value="CYTOCHROME P450 FAMILY 71 PROTEIN"/>
    <property type="match status" value="1"/>
</dbReference>
<dbReference type="CDD" id="cd11072">
    <property type="entry name" value="CYP71-like"/>
    <property type="match status" value="1"/>
</dbReference>
<evidence type="ECO:0008006" key="11">
    <source>
        <dbReference type="Google" id="ProtNLM"/>
    </source>
</evidence>
<keyword evidence="4 8" id="KW-0560">Oxidoreductase</keyword>
<dbReference type="InterPro" id="IPR001128">
    <property type="entry name" value="Cyt_P450"/>
</dbReference>
<dbReference type="GO" id="GO:0005506">
    <property type="term" value="F:iron ion binding"/>
    <property type="evidence" value="ECO:0007669"/>
    <property type="project" value="InterPro"/>
</dbReference>
<evidence type="ECO:0000256" key="1">
    <source>
        <dbReference type="ARBA" id="ARBA00010617"/>
    </source>
</evidence>
<dbReference type="InterPro" id="IPR002401">
    <property type="entry name" value="Cyt_P450_E_grp-I"/>
</dbReference>
<evidence type="ECO:0000256" key="2">
    <source>
        <dbReference type="ARBA" id="ARBA00022617"/>
    </source>
</evidence>
<dbReference type="GO" id="GO:0020037">
    <property type="term" value="F:heme binding"/>
    <property type="evidence" value="ECO:0007669"/>
    <property type="project" value="InterPro"/>
</dbReference>
<dbReference type="PANTHER" id="PTHR47955:SF8">
    <property type="entry name" value="CYTOCHROME P450 71D11-LIKE"/>
    <property type="match status" value="1"/>
</dbReference>
<dbReference type="Pfam" id="PF00067">
    <property type="entry name" value="p450"/>
    <property type="match status" value="1"/>
</dbReference>
<organism evidence="9 10">
    <name type="scientific">Aristolochia fimbriata</name>
    <name type="common">White veined hardy Dutchman's pipe vine</name>
    <dbReference type="NCBI Taxonomy" id="158543"/>
    <lineage>
        <taxon>Eukaryota</taxon>
        <taxon>Viridiplantae</taxon>
        <taxon>Streptophyta</taxon>
        <taxon>Embryophyta</taxon>
        <taxon>Tracheophyta</taxon>
        <taxon>Spermatophyta</taxon>
        <taxon>Magnoliopsida</taxon>
        <taxon>Magnoliidae</taxon>
        <taxon>Piperales</taxon>
        <taxon>Aristolochiaceae</taxon>
        <taxon>Aristolochia</taxon>
    </lineage>
</organism>
<accession>A0AAV7E406</accession>
<keyword evidence="6 8" id="KW-0503">Monooxygenase</keyword>
<dbReference type="GO" id="GO:0016705">
    <property type="term" value="F:oxidoreductase activity, acting on paired donors, with incorporation or reduction of molecular oxygen"/>
    <property type="evidence" value="ECO:0007669"/>
    <property type="project" value="InterPro"/>
</dbReference>
<dbReference type="InterPro" id="IPR036396">
    <property type="entry name" value="Cyt_P450_sf"/>
</dbReference>
<evidence type="ECO:0000313" key="9">
    <source>
        <dbReference type="EMBL" id="KAG9443572.1"/>
    </source>
</evidence>
<evidence type="ECO:0000256" key="5">
    <source>
        <dbReference type="ARBA" id="ARBA00023004"/>
    </source>
</evidence>
<dbReference type="InterPro" id="IPR017972">
    <property type="entry name" value="Cyt_P450_CS"/>
</dbReference>
<gene>
    <name evidence="9" type="ORF">H6P81_014912</name>
</gene>
<keyword evidence="3 7" id="KW-0479">Metal-binding</keyword>
<dbReference type="Gene3D" id="1.10.630.10">
    <property type="entry name" value="Cytochrome P450"/>
    <property type="match status" value="1"/>
</dbReference>
<comment type="cofactor">
    <cofactor evidence="7">
        <name>heme</name>
        <dbReference type="ChEBI" id="CHEBI:30413"/>
    </cofactor>
</comment>
<evidence type="ECO:0000313" key="10">
    <source>
        <dbReference type="Proteomes" id="UP000825729"/>
    </source>
</evidence>
<dbReference type="EMBL" id="JAINDJ010000006">
    <property type="protein sequence ID" value="KAG9443572.1"/>
    <property type="molecule type" value="Genomic_DNA"/>
</dbReference>
<dbReference type="PRINTS" id="PR00463">
    <property type="entry name" value="EP450I"/>
</dbReference>
<dbReference type="FunFam" id="1.10.630.10:FF:000043">
    <property type="entry name" value="Cytochrome P450 99A2"/>
    <property type="match status" value="1"/>
</dbReference>
<keyword evidence="10" id="KW-1185">Reference proteome</keyword>
<comment type="similarity">
    <text evidence="1 8">Belongs to the cytochrome P450 family.</text>
</comment>
<evidence type="ECO:0000256" key="8">
    <source>
        <dbReference type="RuleBase" id="RU000461"/>
    </source>
</evidence>
<keyword evidence="2 7" id="KW-0349">Heme</keyword>
<evidence type="ECO:0000256" key="3">
    <source>
        <dbReference type="ARBA" id="ARBA00022723"/>
    </source>
</evidence>
<evidence type="ECO:0000256" key="7">
    <source>
        <dbReference type="PIRSR" id="PIRSR602401-1"/>
    </source>
</evidence>